<dbReference type="InterPro" id="IPR002078">
    <property type="entry name" value="Sigma_54_int"/>
</dbReference>
<evidence type="ECO:0000256" key="3">
    <source>
        <dbReference type="ARBA" id="ARBA00022553"/>
    </source>
</evidence>
<comment type="caution">
    <text evidence="14">The sequence shown here is derived from an EMBL/GenBank/DDBJ whole genome shotgun (WGS) entry which is preliminary data.</text>
</comment>
<keyword evidence="4" id="KW-0547">Nucleotide-binding</keyword>
<dbReference type="Gene3D" id="1.10.10.60">
    <property type="entry name" value="Homeodomain-like"/>
    <property type="match status" value="1"/>
</dbReference>
<dbReference type="InterPro" id="IPR027417">
    <property type="entry name" value="P-loop_NTPase"/>
</dbReference>
<keyword evidence="5" id="KW-0067">ATP-binding</keyword>
<dbReference type="EMBL" id="JSAN01000111">
    <property type="protein sequence ID" value="KIC71170.1"/>
    <property type="molecule type" value="Genomic_DNA"/>
</dbReference>
<gene>
    <name evidence="14" type="primary">atoC</name>
    <name evidence="14" type="ORF">DB44_EN00070</name>
</gene>
<dbReference type="PROSITE" id="PS50110">
    <property type="entry name" value="RESPONSE_REGULATORY"/>
    <property type="match status" value="1"/>
</dbReference>
<dbReference type="GO" id="GO:0000160">
    <property type="term" value="P:phosphorelay signal transduction system"/>
    <property type="evidence" value="ECO:0007669"/>
    <property type="project" value="UniProtKB-KW"/>
</dbReference>
<evidence type="ECO:0000313" key="15">
    <source>
        <dbReference type="Proteomes" id="UP000031465"/>
    </source>
</evidence>
<dbReference type="Pfam" id="PF00158">
    <property type="entry name" value="Sigma54_activat"/>
    <property type="match status" value="1"/>
</dbReference>
<keyword evidence="10" id="KW-0804">Transcription</keyword>
<evidence type="ECO:0000256" key="11">
    <source>
        <dbReference type="PROSITE-ProRule" id="PRU00169"/>
    </source>
</evidence>
<evidence type="ECO:0000313" key="14">
    <source>
        <dbReference type="EMBL" id="KIC71170.1"/>
    </source>
</evidence>
<keyword evidence="7" id="KW-0805">Transcription regulation</keyword>
<dbReference type="GO" id="GO:0005524">
    <property type="term" value="F:ATP binding"/>
    <property type="evidence" value="ECO:0007669"/>
    <property type="project" value="UniProtKB-KW"/>
</dbReference>
<dbReference type="AlphaFoldDB" id="A0A0C1JIF4"/>
<feature type="domain" description="Response regulatory" evidence="13">
    <location>
        <begin position="13"/>
        <end position="127"/>
    </location>
</feature>
<organism evidence="14 15">
    <name type="scientific">Candidatus Protochlamydia amoebophila</name>
    <dbReference type="NCBI Taxonomy" id="362787"/>
    <lineage>
        <taxon>Bacteria</taxon>
        <taxon>Pseudomonadati</taxon>
        <taxon>Chlamydiota</taxon>
        <taxon>Chlamydiia</taxon>
        <taxon>Parachlamydiales</taxon>
        <taxon>Parachlamydiaceae</taxon>
        <taxon>Candidatus Protochlamydia</taxon>
    </lineage>
</organism>
<comment type="subcellular location">
    <subcellularLocation>
        <location evidence="1">Cytoplasm</location>
    </subcellularLocation>
</comment>
<dbReference type="InterPro" id="IPR009057">
    <property type="entry name" value="Homeodomain-like_sf"/>
</dbReference>
<dbReference type="SMART" id="SM00448">
    <property type="entry name" value="REC"/>
    <property type="match status" value="1"/>
</dbReference>
<dbReference type="PROSITE" id="PS00688">
    <property type="entry name" value="SIGMA54_INTERACT_3"/>
    <property type="match status" value="1"/>
</dbReference>
<evidence type="ECO:0000256" key="6">
    <source>
        <dbReference type="ARBA" id="ARBA00023012"/>
    </source>
</evidence>
<protein>
    <submittedName>
        <fullName evidence="14">Acetoacetate metabolism regulatory protein AtoC</fullName>
    </submittedName>
</protein>
<dbReference type="InterPro" id="IPR011006">
    <property type="entry name" value="CheY-like_superfamily"/>
</dbReference>
<dbReference type="InterPro" id="IPR003593">
    <property type="entry name" value="AAA+_ATPase"/>
</dbReference>
<proteinExistence type="predicted"/>
<dbReference type="InterPro" id="IPR058031">
    <property type="entry name" value="AAA_lid_NorR"/>
</dbReference>
<sequence length="449" mass="50497">MIQCKGKIMTIEKILIVDDELIMRNFLTEALKRKGIEAIAAENGEKAIKIVQEQSFDMVITDMKMPGLNGIDVLQKIKELSPQTLVIVMTAFGTIENAVDAMKLGAFHYIIKPFSLESLMANIEKANQHVVLVEENQYLRQQIGVSSSRHVIAESPAMQQVLKDIERIAKSNASVFINGETGTGKEVIAHLVHYSSPRANQPFIKVNCAAVPDTLVESEFFGHEKGAFTGAANKRLGRFELANGGTLLLDEVTEIPLVLQSKLLRVTQEQEFERVGGAKPIKVDVRLVSTSNRDVKEAIANKYLREDLYYRLNVVPLYLPPLRERKEDIIPLAEHFIEKICQENHTEKKKLSESAQKKLLLYRWPGNVRELANVVERSVVMDPGKIIQGDHLYLEGPGVNVMAGKTIQELEKQLIVETLQMHQNRTKVAETLGISVKVLRDKLEEYKLV</sequence>
<dbReference type="Proteomes" id="UP000031465">
    <property type="component" value="Unassembled WGS sequence"/>
</dbReference>
<dbReference type="InterPro" id="IPR025662">
    <property type="entry name" value="Sigma_54_int_dom_ATP-bd_1"/>
</dbReference>
<dbReference type="Pfam" id="PF00072">
    <property type="entry name" value="Response_reg"/>
    <property type="match status" value="1"/>
</dbReference>
<dbReference type="GO" id="GO:0043565">
    <property type="term" value="F:sequence-specific DNA binding"/>
    <property type="evidence" value="ECO:0007669"/>
    <property type="project" value="InterPro"/>
</dbReference>
<evidence type="ECO:0000256" key="7">
    <source>
        <dbReference type="ARBA" id="ARBA00023015"/>
    </source>
</evidence>
<dbReference type="PATRIC" id="fig|362787.3.peg.1649"/>
<evidence type="ECO:0000256" key="9">
    <source>
        <dbReference type="ARBA" id="ARBA00023159"/>
    </source>
</evidence>
<dbReference type="PROSITE" id="PS00675">
    <property type="entry name" value="SIGMA54_INTERACT_1"/>
    <property type="match status" value="1"/>
</dbReference>
<dbReference type="InterPro" id="IPR025944">
    <property type="entry name" value="Sigma_54_int_dom_CS"/>
</dbReference>
<dbReference type="Gene3D" id="3.40.50.2300">
    <property type="match status" value="1"/>
</dbReference>
<dbReference type="SUPFAM" id="SSF52540">
    <property type="entry name" value="P-loop containing nucleoside triphosphate hydrolases"/>
    <property type="match status" value="1"/>
</dbReference>
<dbReference type="PROSITE" id="PS50045">
    <property type="entry name" value="SIGMA54_INTERACT_4"/>
    <property type="match status" value="1"/>
</dbReference>
<accession>A0A0C1JIF4</accession>
<feature type="modified residue" description="4-aspartylphosphate" evidence="11">
    <location>
        <position position="62"/>
    </location>
</feature>
<evidence type="ECO:0000256" key="1">
    <source>
        <dbReference type="ARBA" id="ARBA00004496"/>
    </source>
</evidence>
<dbReference type="FunFam" id="1.10.8.60:FF:000014">
    <property type="entry name" value="DNA-binding transcriptional regulator NtrC"/>
    <property type="match status" value="1"/>
</dbReference>
<evidence type="ECO:0000259" key="12">
    <source>
        <dbReference type="PROSITE" id="PS50045"/>
    </source>
</evidence>
<dbReference type="GO" id="GO:0005737">
    <property type="term" value="C:cytoplasm"/>
    <property type="evidence" value="ECO:0007669"/>
    <property type="project" value="UniProtKB-SubCell"/>
</dbReference>
<keyword evidence="6" id="KW-0902">Two-component regulatory system</keyword>
<dbReference type="FunFam" id="3.40.50.300:FF:000006">
    <property type="entry name" value="DNA-binding transcriptional regulator NtrC"/>
    <property type="match status" value="1"/>
</dbReference>
<name>A0A0C1JIF4_9BACT</name>
<evidence type="ECO:0000256" key="10">
    <source>
        <dbReference type="ARBA" id="ARBA00023163"/>
    </source>
</evidence>
<dbReference type="SUPFAM" id="SSF52172">
    <property type="entry name" value="CheY-like"/>
    <property type="match status" value="1"/>
</dbReference>
<dbReference type="SUPFAM" id="SSF46689">
    <property type="entry name" value="Homeodomain-like"/>
    <property type="match status" value="1"/>
</dbReference>
<dbReference type="InterPro" id="IPR025943">
    <property type="entry name" value="Sigma_54_int_dom_ATP-bd_2"/>
</dbReference>
<evidence type="ECO:0000256" key="2">
    <source>
        <dbReference type="ARBA" id="ARBA00022490"/>
    </source>
</evidence>
<dbReference type="InterPro" id="IPR001789">
    <property type="entry name" value="Sig_transdc_resp-reg_receiver"/>
</dbReference>
<evidence type="ECO:0000259" key="13">
    <source>
        <dbReference type="PROSITE" id="PS50110"/>
    </source>
</evidence>
<dbReference type="FunFam" id="3.40.50.2300:FF:000018">
    <property type="entry name" value="DNA-binding transcriptional regulator NtrC"/>
    <property type="match status" value="1"/>
</dbReference>
<dbReference type="InterPro" id="IPR002197">
    <property type="entry name" value="HTH_Fis"/>
</dbReference>
<feature type="domain" description="Sigma-54 factor interaction" evidence="12">
    <location>
        <begin position="151"/>
        <end position="380"/>
    </location>
</feature>
<keyword evidence="3 11" id="KW-0597">Phosphoprotein</keyword>
<dbReference type="PANTHER" id="PTHR32071">
    <property type="entry name" value="TRANSCRIPTIONAL REGULATORY PROTEIN"/>
    <property type="match status" value="1"/>
</dbReference>
<keyword evidence="8" id="KW-0238">DNA-binding</keyword>
<dbReference type="Gene3D" id="3.40.50.300">
    <property type="entry name" value="P-loop containing nucleotide triphosphate hydrolases"/>
    <property type="match status" value="1"/>
</dbReference>
<dbReference type="GO" id="GO:0006355">
    <property type="term" value="P:regulation of DNA-templated transcription"/>
    <property type="evidence" value="ECO:0007669"/>
    <property type="project" value="InterPro"/>
</dbReference>
<dbReference type="CDD" id="cd00009">
    <property type="entry name" value="AAA"/>
    <property type="match status" value="1"/>
</dbReference>
<reference evidence="14 15" key="1">
    <citation type="journal article" date="2014" name="Mol. Biol. Evol.">
        <title>Massive expansion of Ubiquitination-related gene families within the Chlamydiae.</title>
        <authorList>
            <person name="Domman D."/>
            <person name="Collingro A."/>
            <person name="Lagkouvardos I."/>
            <person name="Gehre L."/>
            <person name="Weinmaier T."/>
            <person name="Rattei T."/>
            <person name="Subtil A."/>
            <person name="Horn M."/>
        </authorList>
    </citation>
    <scope>NUCLEOTIDE SEQUENCE [LARGE SCALE GENOMIC DNA]</scope>
    <source>
        <strain evidence="14 15">EI2</strain>
    </source>
</reference>
<dbReference type="SMART" id="SM00382">
    <property type="entry name" value="AAA"/>
    <property type="match status" value="1"/>
</dbReference>
<dbReference type="PANTHER" id="PTHR32071:SF21">
    <property type="entry name" value="TRANSCRIPTIONAL REGULATORY PROTEIN FLGR"/>
    <property type="match status" value="1"/>
</dbReference>
<dbReference type="Gene3D" id="1.10.8.60">
    <property type="match status" value="1"/>
</dbReference>
<dbReference type="PROSITE" id="PS00676">
    <property type="entry name" value="SIGMA54_INTERACT_2"/>
    <property type="match status" value="1"/>
</dbReference>
<evidence type="ECO:0000256" key="8">
    <source>
        <dbReference type="ARBA" id="ARBA00023125"/>
    </source>
</evidence>
<dbReference type="Pfam" id="PF25601">
    <property type="entry name" value="AAA_lid_14"/>
    <property type="match status" value="1"/>
</dbReference>
<evidence type="ECO:0000256" key="4">
    <source>
        <dbReference type="ARBA" id="ARBA00022741"/>
    </source>
</evidence>
<dbReference type="Pfam" id="PF02954">
    <property type="entry name" value="HTH_8"/>
    <property type="match status" value="1"/>
</dbReference>
<evidence type="ECO:0000256" key="5">
    <source>
        <dbReference type="ARBA" id="ARBA00022840"/>
    </source>
</evidence>
<keyword evidence="9" id="KW-0010">Activator</keyword>
<keyword evidence="2" id="KW-0963">Cytoplasm</keyword>